<dbReference type="InterPro" id="IPR000629">
    <property type="entry name" value="RNA-helicase_DEAD-box_CS"/>
</dbReference>
<dbReference type="Pfam" id="PF00270">
    <property type="entry name" value="DEAD"/>
    <property type="match status" value="1"/>
</dbReference>
<protein>
    <submittedName>
        <fullName evidence="12">DEAD/DEAH box helicase</fullName>
    </submittedName>
</protein>
<dbReference type="SMART" id="SM00487">
    <property type="entry name" value="DEXDc"/>
    <property type="match status" value="1"/>
</dbReference>
<evidence type="ECO:0000256" key="1">
    <source>
        <dbReference type="ARBA" id="ARBA00022741"/>
    </source>
</evidence>
<dbReference type="PROSITE" id="PS51195">
    <property type="entry name" value="Q_MOTIF"/>
    <property type="match status" value="1"/>
</dbReference>
<evidence type="ECO:0000313" key="12">
    <source>
        <dbReference type="EMBL" id="KAB0575588.1"/>
    </source>
</evidence>
<dbReference type="InterPro" id="IPR001650">
    <property type="entry name" value="Helicase_C-like"/>
</dbReference>
<evidence type="ECO:0000256" key="2">
    <source>
        <dbReference type="ARBA" id="ARBA00022801"/>
    </source>
</evidence>
<evidence type="ECO:0000256" key="7">
    <source>
        <dbReference type="RuleBase" id="RU000492"/>
    </source>
</evidence>
<dbReference type="InterPro" id="IPR027417">
    <property type="entry name" value="P-loop_NTPase"/>
</dbReference>
<reference evidence="12 13" key="1">
    <citation type="submission" date="2019-09" db="EMBL/GenBank/DDBJ databases">
        <title>Draft genome sequences of 48 bacterial type strains from the CCUG.</title>
        <authorList>
            <person name="Tunovic T."/>
            <person name="Pineiro-Iglesias B."/>
            <person name="Unosson C."/>
            <person name="Inganas E."/>
            <person name="Ohlen M."/>
            <person name="Cardew S."/>
            <person name="Jensie-Markopoulos S."/>
            <person name="Salva-Serra F."/>
            <person name="Jaen-Luchoro D."/>
            <person name="Karlsson R."/>
            <person name="Svensson-Stadler L."/>
            <person name="Chun J."/>
            <person name="Moore E."/>
        </authorList>
    </citation>
    <scope>NUCLEOTIDE SEQUENCE [LARGE SCALE GENOMIC DNA]</scope>
    <source>
        <strain evidence="12 13">CCUG 30977</strain>
    </source>
</reference>
<dbReference type="Pfam" id="PF00271">
    <property type="entry name" value="Helicase_C"/>
    <property type="match status" value="1"/>
</dbReference>
<comment type="caution">
    <text evidence="12">The sequence shown here is derived from an EMBL/GenBank/DDBJ whole genome shotgun (WGS) entry which is preliminary data.</text>
</comment>
<evidence type="ECO:0000259" key="11">
    <source>
        <dbReference type="PROSITE" id="PS51195"/>
    </source>
</evidence>
<evidence type="ECO:0000256" key="4">
    <source>
        <dbReference type="ARBA" id="ARBA00022840"/>
    </source>
</evidence>
<evidence type="ECO:0000256" key="6">
    <source>
        <dbReference type="PROSITE-ProRule" id="PRU00552"/>
    </source>
</evidence>
<keyword evidence="1 7" id="KW-0547">Nucleotide-binding</keyword>
<evidence type="ECO:0000313" key="13">
    <source>
        <dbReference type="Proteomes" id="UP000430120"/>
    </source>
</evidence>
<dbReference type="GO" id="GO:0005829">
    <property type="term" value="C:cytosol"/>
    <property type="evidence" value="ECO:0007669"/>
    <property type="project" value="TreeGrafter"/>
</dbReference>
<dbReference type="GO" id="GO:0005524">
    <property type="term" value="F:ATP binding"/>
    <property type="evidence" value="ECO:0007669"/>
    <property type="project" value="UniProtKB-KW"/>
</dbReference>
<dbReference type="SMART" id="SM00490">
    <property type="entry name" value="HELICc"/>
    <property type="match status" value="1"/>
</dbReference>
<dbReference type="PROSITE" id="PS51194">
    <property type="entry name" value="HELICASE_CTER"/>
    <property type="match status" value="1"/>
</dbReference>
<organism evidence="12 13">
    <name type="scientific">Ideonella dechloratans</name>
    <dbReference type="NCBI Taxonomy" id="36863"/>
    <lineage>
        <taxon>Bacteria</taxon>
        <taxon>Pseudomonadati</taxon>
        <taxon>Pseudomonadota</taxon>
        <taxon>Betaproteobacteria</taxon>
        <taxon>Burkholderiales</taxon>
        <taxon>Sphaerotilaceae</taxon>
        <taxon>Ideonella</taxon>
    </lineage>
</organism>
<name>A0A643F9X2_IDEDE</name>
<sequence>MNTPVNTPAVAGWDALGLAPRLLRAVQTLGLEAPTPVQAAAIPAALGGQDVLACAPTGSGKTAAYALPLLQRLAAHAPIGKRRPQALVLVPTRELAAQVGETLQALTEHGPTPVKLSVLYGGVSINPQLMALRGGADVVVATPGRLLDVLDHNGLRLDDVHTLVLDEADRLLDSGFAEELARVLRALPSKRQNLLFSATFPAEVDALAQCLLHDPLRVALAHQAAGSLTDADADTGEAGEAVERRLTERAIEVDSTRRTPLLRHLIDQEGWPRVMVFVATRYACDHVADKLRRAGLTAEAFHGDASQGARTRLLAAFKAGELQVLVATDLGARGIDIAQLPVVVNYDLPRAAADYVHRIGRTARAGASGLAISFISPATEAHFRLIEKRQGRRLPRERIDGFDVTETAPAGAATGGIKGKRPSKKDKLRAAAANGG</sequence>
<dbReference type="GO" id="GO:0003724">
    <property type="term" value="F:RNA helicase activity"/>
    <property type="evidence" value="ECO:0007669"/>
    <property type="project" value="InterPro"/>
</dbReference>
<feature type="compositionally biased region" description="Basic residues" evidence="8">
    <location>
        <begin position="418"/>
        <end position="427"/>
    </location>
</feature>
<feature type="short sequence motif" description="Q motif" evidence="6">
    <location>
        <begin position="11"/>
        <end position="39"/>
    </location>
</feature>
<evidence type="ECO:0000256" key="5">
    <source>
        <dbReference type="ARBA" id="ARBA00038437"/>
    </source>
</evidence>
<dbReference type="OrthoDB" id="8520957at2"/>
<dbReference type="PANTHER" id="PTHR47959:SF13">
    <property type="entry name" value="ATP-DEPENDENT RNA HELICASE RHLE"/>
    <property type="match status" value="1"/>
</dbReference>
<dbReference type="GO" id="GO:0003676">
    <property type="term" value="F:nucleic acid binding"/>
    <property type="evidence" value="ECO:0007669"/>
    <property type="project" value="InterPro"/>
</dbReference>
<comment type="similarity">
    <text evidence="5 7">Belongs to the DEAD box helicase family.</text>
</comment>
<dbReference type="GO" id="GO:0016787">
    <property type="term" value="F:hydrolase activity"/>
    <property type="evidence" value="ECO:0007669"/>
    <property type="project" value="UniProtKB-KW"/>
</dbReference>
<keyword evidence="2 7" id="KW-0378">Hydrolase</keyword>
<feature type="domain" description="Helicase C-terminal" evidence="10">
    <location>
        <begin position="260"/>
        <end position="410"/>
    </location>
</feature>
<dbReference type="PROSITE" id="PS51192">
    <property type="entry name" value="HELICASE_ATP_BIND_1"/>
    <property type="match status" value="1"/>
</dbReference>
<accession>A0A643F9X2</accession>
<dbReference type="InterPro" id="IPR050079">
    <property type="entry name" value="DEAD_box_RNA_helicase"/>
</dbReference>
<dbReference type="InterPro" id="IPR011545">
    <property type="entry name" value="DEAD/DEAH_box_helicase_dom"/>
</dbReference>
<dbReference type="PROSITE" id="PS00039">
    <property type="entry name" value="DEAD_ATP_HELICASE"/>
    <property type="match status" value="1"/>
</dbReference>
<gene>
    <name evidence="12" type="ORF">F7Q92_18510</name>
</gene>
<evidence type="ECO:0000256" key="3">
    <source>
        <dbReference type="ARBA" id="ARBA00022806"/>
    </source>
</evidence>
<feature type="domain" description="DEAD-box RNA helicase Q" evidence="11">
    <location>
        <begin position="11"/>
        <end position="39"/>
    </location>
</feature>
<dbReference type="InterPro" id="IPR014014">
    <property type="entry name" value="RNA_helicase_DEAD_Q_motif"/>
</dbReference>
<dbReference type="EMBL" id="VZPB01000063">
    <property type="protein sequence ID" value="KAB0575588.1"/>
    <property type="molecule type" value="Genomic_DNA"/>
</dbReference>
<dbReference type="InterPro" id="IPR044742">
    <property type="entry name" value="DEAD/DEAH_RhlB"/>
</dbReference>
<feature type="region of interest" description="Disordered" evidence="8">
    <location>
        <begin position="405"/>
        <end position="436"/>
    </location>
</feature>
<dbReference type="AlphaFoldDB" id="A0A643F9X2"/>
<keyword evidence="3 7" id="KW-0347">Helicase</keyword>
<proteinExistence type="inferred from homology"/>
<dbReference type="CDD" id="cd18787">
    <property type="entry name" value="SF2_C_DEAD"/>
    <property type="match status" value="1"/>
</dbReference>
<dbReference type="Proteomes" id="UP000430120">
    <property type="component" value="Unassembled WGS sequence"/>
</dbReference>
<evidence type="ECO:0000256" key="8">
    <source>
        <dbReference type="SAM" id="MobiDB-lite"/>
    </source>
</evidence>
<dbReference type="RefSeq" id="WP_151125574.1">
    <property type="nucleotide sequence ID" value="NZ_CP088082.1"/>
</dbReference>
<keyword evidence="4 7" id="KW-0067">ATP-binding</keyword>
<evidence type="ECO:0000259" key="9">
    <source>
        <dbReference type="PROSITE" id="PS51192"/>
    </source>
</evidence>
<dbReference type="InterPro" id="IPR014001">
    <property type="entry name" value="Helicase_ATP-bd"/>
</dbReference>
<dbReference type="PANTHER" id="PTHR47959">
    <property type="entry name" value="ATP-DEPENDENT RNA HELICASE RHLE-RELATED"/>
    <property type="match status" value="1"/>
</dbReference>
<keyword evidence="13" id="KW-1185">Reference proteome</keyword>
<evidence type="ECO:0000259" key="10">
    <source>
        <dbReference type="PROSITE" id="PS51194"/>
    </source>
</evidence>
<dbReference type="SUPFAM" id="SSF52540">
    <property type="entry name" value="P-loop containing nucleoside triphosphate hydrolases"/>
    <property type="match status" value="1"/>
</dbReference>
<dbReference type="Gene3D" id="3.40.50.300">
    <property type="entry name" value="P-loop containing nucleotide triphosphate hydrolases"/>
    <property type="match status" value="2"/>
</dbReference>
<dbReference type="CDD" id="cd00268">
    <property type="entry name" value="DEADc"/>
    <property type="match status" value="1"/>
</dbReference>
<feature type="domain" description="Helicase ATP-binding" evidence="9">
    <location>
        <begin position="42"/>
        <end position="218"/>
    </location>
</feature>